<dbReference type="CDD" id="cd00609">
    <property type="entry name" value="AAT_like"/>
    <property type="match status" value="1"/>
</dbReference>
<dbReference type="Gene3D" id="3.40.640.10">
    <property type="entry name" value="Type I PLP-dependent aspartate aminotransferase-like (Major domain)"/>
    <property type="match status" value="1"/>
</dbReference>
<dbReference type="Pfam" id="PF00155">
    <property type="entry name" value="Aminotran_1_2"/>
    <property type="match status" value="1"/>
</dbReference>
<dbReference type="EMBL" id="JADOES010000010">
    <property type="protein sequence ID" value="MBT9315296.1"/>
    <property type="molecule type" value="Genomic_DNA"/>
</dbReference>
<organism evidence="2 3">
    <name type="scientific">Leptothoe spongobia TAU-MAC 1115</name>
    <dbReference type="NCBI Taxonomy" id="1967444"/>
    <lineage>
        <taxon>Bacteria</taxon>
        <taxon>Bacillati</taxon>
        <taxon>Cyanobacteriota</taxon>
        <taxon>Cyanophyceae</taxon>
        <taxon>Nodosilineales</taxon>
        <taxon>Cymatolegaceae</taxon>
        <taxon>Leptothoe</taxon>
        <taxon>Leptothoe spongobia</taxon>
    </lineage>
</organism>
<protein>
    <submittedName>
        <fullName evidence="2">Aminotransferase class I/II-fold pyridoxal phosphate-dependent enzyme</fullName>
    </submittedName>
</protein>
<comment type="caution">
    <text evidence="2">The sequence shown here is derived from an EMBL/GenBank/DDBJ whole genome shotgun (WGS) entry which is preliminary data.</text>
</comment>
<name>A0A947GM45_9CYAN</name>
<evidence type="ECO:0000259" key="1">
    <source>
        <dbReference type="Pfam" id="PF00155"/>
    </source>
</evidence>
<proteinExistence type="predicted"/>
<dbReference type="RefSeq" id="WP_215608359.1">
    <property type="nucleotide sequence ID" value="NZ_JADOES010000010.1"/>
</dbReference>
<evidence type="ECO:0000313" key="2">
    <source>
        <dbReference type="EMBL" id="MBT9315296.1"/>
    </source>
</evidence>
<reference evidence="2" key="1">
    <citation type="submission" date="2020-11" db="EMBL/GenBank/DDBJ databases">
        <authorList>
            <person name="Konstantinou D."/>
            <person name="Gkelis S."/>
            <person name="Popin R."/>
            <person name="Fewer D."/>
            <person name="Sivonen K."/>
        </authorList>
    </citation>
    <scope>NUCLEOTIDE SEQUENCE</scope>
    <source>
        <strain evidence="2">TAU-MAC 1115</strain>
    </source>
</reference>
<sequence length="389" mass="43687">MHALSPQLLKALEYQTPIGQFYAEATYMKRRTEPGSLDFTIGDAHELPPKGFVEALQKWSVPQNEGWYGYKESLIQARTVVSSSLQERRGLAIDPEDIFMTSGTMVGLAICLKMLTEAGDEVILNLPPWLGYRRLVHLSGATPVGIPVKAETFALDLEAIAAAITERTRAIIINSPHNPTGKVFSEKTLQSLGDILSEASKTYGRPIYLISDETFSRIVFDSRLCPSPTQFYPFSFLVYGYSKTLMAPGQRVGYLALSPTMPEREQIREVISMLQSSIFGWCFPSALMQYALVDLEKINPDIEHLQYKRDWLVRELREMGYEVQPPEATFFLLVKSPWQDDEAFSRLLADHGVFVFPGTPQEIPGYFRVSLTGSENMISLALPKDQGLN</sequence>
<keyword evidence="2" id="KW-0808">Transferase</keyword>
<accession>A0A947GM45</accession>
<dbReference type="InterPro" id="IPR004839">
    <property type="entry name" value="Aminotransferase_I/II_large"/>
</dbReference>
<dbReference type="GO" id="GO:0030170">
    <property type="term" value="F:pyridoxal phosphate binding"/>
    <property type="evidence" value="ECO:0007669"/>
    <property type="project" value="InterPro"/>
</dbReference>
<dbReference type="PANTHER" id="PTHR42691">
    <property type="entry name" value="ASPARTATE AMINOTRANSFERASE YHDR-RELATED"/>
    <property type="match status" value="1"/>
</dbReference>
<dbReference type="PANTHER" id="PTHR42691:SF1">
    <property type="entry name" value="ASPARTATE AMINOTRANSFERASE YHDR-RELATED"/>
    <property type="match status" value="1"/>
</dbReference>
<dbReference type="AlphaFoldDB" id="A0A947GM45"/>
<dbReference type="InterPro" id="IPR015421">
    <property type="entry name" value="PyrdxlP-dep_Trfase_major"/>
</dbReference>
<dbReference type="Gene3D" id="3.90.1150.10">
    <property type="entry name" value="Aspartate Aminotransferase, domain 1"/>
    <property type="match status" value="1"/>
</dbReference>
<reference evidence="2" key="2">
    <citation type="journal article" date="2021" name="Mar. Drugs">
        <title>Genome Reduction and Secondary Metabolism of the Marine Sponge-Associated Cyanobacterium Leptothoe.</title>
        <authorList>
            <person name="Konstantinou D."/>
            <person name="Popin R.V."/>
            <person name="Fewer D.P."/>
            <person name="Sivonen K."/>
            <person name="Gkelis S."/>
        </authorList>
    </citation>
    <scope>NUCLEOTIDE SEQUENCE</scope>
    <source>
        <strain evidence="2">TAU-MAC 1115</strain>
    </source>
</reference>
<evidence type="ECO:0000313" key="3">
    <source>
        <dbReference type="Proteomes" id="UP000717364"/>
    </source>
</evidence>
<feature type="domain" description="Aminotransferase class I/classII large" evidence="1">
    <location>
        <begin position="39"/>
        <end position="378"/>
    </location>
</feature>
<dbReference type="Proteomes" id="UP000717364">
    <property type="component" value="Unassembled WGS sequence"/>
</dbReference>
<dbReference type="InterPro" id="IPR015424">
    <property type="entry name" value="PyrdxlP-dep_Trfase"/>
</dbReference>
<dbReference type="InterPro" id="IPR015422">
    <property type="entry name" value="PyrdxlP-dep_Trfase_small"/>
</dbReference>
<dbReference type="SUPFAM" id="SSF53383">
    <property type="entry name" value="PLP-dependent transferases"/>
    <property type="match status" value="1"/>
</dbReference>
<gene>
    <name evidence="2" type="ORF">IXB50_07645</name>
</gene>
<keyword evidence="3" id="KW-1185">Reference proteome</keyword>
<keyword evidence="2" id="KW-0032">Aminotransferase</keyword>
<dbReference type="GO" id="GO:0008483">
    <property type="term" value="F:transaminase activity"/>
    <property type="evidence" value="ECO:0007669"/>
    <property type="project" value="UniProtKB-KW"/>
</dbReference>